<evidence type="ECO:0000256" key="1">
    <source>
        <dbReference type="SAM" id="Phobius"/>
    </source>
</evidence>
<dbReference type="EMBL" id="JAUTAL010000001">
    <property type="protein sequence ID" value="MDQ1097658.1"/>
    <property type="molecule type" value="Genomic_DNA"/>
</dbReference>
<feature type="transmembrane region" description="Helical" evidence="1">
    <location>
        <begin position="20"/>
        <end position="40"/>
    </location>
</feature>
<keyword evidence="1" id="KW-0472">Membrane</keyword>
<keyword evidence="1" id="KW-0812">Transmembrane</keyword>
<comment type="caution">
    <text evidence="2">The sequence shown here is derived from an EMBL/GenBank/DDBJ whole genome shotgun (WGS) entry which is preliminary data.</text>
</comment>
<keyword evidence="1" id="KW-1133">Transmembrane helix</keyword>
<evidence type="ECO:0000313" key="3">
    <source>
        <dbReference type="Proteomes" id="UP001225072"/>
    </source>
</evidence>
<feature type="transmembrane region" description="Helical" evidence="1">
    <location>
        <begin position="46"/>
        <end position="66"/>
    </location>
</feature>
<protein>
    <submittedName>
        <fullName evidence="2">Uncharacterized protein (UPF0333 family)</fullName>
    </submittedName>
</protein>
<proteinExistence type="predicted"/>
<dbReference type="Proteomes" id="UP001225072">
    <property type="component" value="Unassembled WGS sequence"/>
</dbReference>
<sequence>MELLQQFHIWTKGEIMQGRLMLAFSILLLPIILLVIKSTHSLQRGITIPFVLLFVVQFSYGSYLLISRTKQQQQSESRFQQNQQQAITNELSKAENDSKTYTLLKYAWGIFTVISLIGYLSISSEYCKGLALG</sequence>
<name>A0ABU0TKT5_9FLAO</name>
<gene>
    <name evidence="2" type="ORF">QE404_002805</name>
</gene>
<accession>A0ABU0TKT5</accession>
<organism evidence="2 3">
    <name type="scientific">Chryseobacterium camelliae</name>
    <dbReference type="NCBI Taxonomy" id="1265445"/>
    <lineage>
        <taxon>Bacteria</taxon>
        <taxon>Pseudomonadati</taxon>
        <taxon>Bacteroidota</taxon>
        <taxon>Flavobacteriia</taxon>
        <taxon>Flavobacteriales</taxon>
        <taxon>Weeksellaceae</taxon>
        <taxon>Chryseobacterium group</taxon>
        <taxon>Chryseobacterium</taxon>
    </lineage>
</organism>
<feature type="transmembrane region" description="Helical" evidence="1">
    <location>
        <begin position="103"/>
        <end position="122"/>
    </location>
</feature>
<keyword evidence="3" id="KW-1185">Reference proteome</keyword>
<evidence type="ECO:0000313" key="2">
    <source>
        <dbReference type="EMBL" id="MDQ1097658.1"/>
    </source>
</evidence>
<dbReference type="RefSeq" id="WP_307451340.1">
    <property type="nucleotide sequence ID" value="NZ_JAUTAL010000001.1"/>
</dbReference>
<reference evidence="2 3" key="1">
    <citation type="submission" date="2023-07" db="EMBL/GenBank/DDBJ databases">
        <title>Functional and genomic diversity of the sorghum phyllosphere microbiome.</title>
        <authorList>
            <person name="Shade A."/>
        </authorList>
    </citation>
    <scope>NUCLEOTIDE SEQUENCE [LARGE SCALE GENOMIC DNA]</scope>
    <source>
        <strain evidence="2 3">SORGH_AS_1064</strain>
    </source>
</reference>